<evidence type="ECO:0000256" key="4">
    <source>
        <dbReference type="HAMAP-Rule" id="MF_00168"/>
    </source>
</evidence>
<feature type="binding site" evidence="4">
    <location>
        <position position="190"/>
    </location>
    <ligand>
        <name>substrate</name>
    </ligand>
</feature>
<dbReference type="NCBIfam" id="TIGR00449">
    <property type="entry name" value="tgt_general"/>
    <property type="match status" value="1"/>
</dbReference>
<feature type="region of interest" description="RNA binding" evidence="4">
    <location>
        <begin position="248"/>
        <end position="254"/>
    </location>
</feature>
<evidence type="ECO:0000256" key="2">
    <source>
        <dbReference type="ARBA" id="ARBA00022679"/>
    </source>
</evidence>
<accession>A0ABT1R3K5</accession>
<dbReference type="GO" id="GO:0016757">
    <property type="term" value="F:glycosyltransferase activity"/>
    <property type="evidence" value="ECO:0007669"/>
    <property type="project" value="UniProtKB-KW"/>
</dbReference>
<feature type="binding site" evidence="4">
    <location>
        <begin position="93"/>
        <end position="97"/>
    </location>
    <ligand>
        <name>substrate</name>
    </ligand>
</feature>
<feature type="active site" description="Proton acceptor" evidence="4">
    <location>
        <position position="93"/>
    </location>
</feature>
<dbReference type="PANTHER" id="PTHR46499">
    <property type="entry name" value="QUEUINE TRNA-RIBOSYLTRANSFERASE"/>
    <property type="match status" value="1"/>
</dbReference>
<proteinExistence type="inferred from homology"/>
<dbReference type="EC" id="2.4.2.29" evidence="4"/>
<dbReference type="InterPro" id="IPR002616">
    <property type="entry name" value="tRNA_ribo_trans-like"/>
</dbReference>
<comment type="function">
    <text evidence="4">Catalyzes the base-exchange of a guanine (G) residue with the queuine precursor 7-aminomethyl-7-deazaguanine (PreQ1) at position 34 (anticodon wobble position) in tRNAs with GU(N) anticodons (tRNA-Asp, -Asn, -His and -Tyr). Catalysis occurs through a double-displacement mechanism. The nucleophile active site attacks the C1' of nucleotide 34 to detach the guanine base from the RNA, forming a covalent enzyme-RNA intermediate. The proton acceptor active site deprotonates the incoming PreQ1, allowing a nucleophilic attack on the C1' of the ribose to form the product. After dissociation, two additional enzymatic reactions on the tRNA convert PreQ1 to queuine (Q), resulting in the hypermodified nucleoside queuosine (7-(((4,5-cis-dihydroxy-2-cyclopenten-1-yl)amino)methyl)-7-deazaguanosine).</text>
</comment>
<keyword evidence="1 4" id="KW-0328">Glycosyltransferase</keyword>
<feature type="binding site" evidence="4">
    <location>
        <position position="217"/>
    </location>
    <ligand>
        <name>substrate</name>
    </ligand>
</feature>
<protein>
    <recommendedName>
        <fullName evidence="4">Queuine tRNA-ribosyltransferase</fullName>
        <ecNumber evidence="4">2.4.2.29</ecNumber>
    </recommendedName>
    <alternativeName>
        <fullName evidence="4">Guanine insertion enzyme</fullName>
    </alternativeName>
    <alternativeName>
        <fullName evidence="4">tRNA-guanine transglycosylase</fullName>
    </alternativeName>
</protein>
<comment type="subunit">
    <text evidence="4">Homodimer. Within each dimer, one monomer is responsible for RNA recognition and catalysis, while the other monomer binds to the replacement base PreQ1.</text>
</comment>
<dbReference type="PANTHER" id="PTHR46499:SF1">
    <property type="entry name" value="QUEUINE TRNA-RIBOSYLTRANSFERASE"/>
    <property type="match status" value="1"/>
</dbReference>
<comment type="caution">
    <text evidence="4">Lacks conserved residue(s) required for the propagation of feature annotation.</text>
</comment>
<keyword evidence="2 4" id="KW-0808">Transferase</keyword>
<feature type="region of interest" description="RNA binding; important for wobble base 34 recognition" evidence="4">
    <location>
        <begin position="272"/>
        <end position="276"/>
    </location>
</feature>
<dbReference type="HAMAP" id="MF_00168">
    <property type="entry name" value="Q_tRNA_Tgt"/>
    <property type="match status" value="1"/>
</dbReference>
<dbReference type="NCBIfam" id="TIGR00430">
    <property type="entry name" value="Q_tRNA_tgt"/>
    <property type="match status" value="1"/>
</dbReference>
<keyword evidence="4" id="KW-0671">Queuosine biosynthesis</keyword>
<dbReference type="EMBL" id="WHSB02000002">
    <property type="protein sequence ID" value="MCQ4629740.1"/>
    <property type="molecule type" value="Genomic_DNA"/>
</dbReference>
<comment type="pathway">
    <text evidence="4">tRNA modification; tRNA-queuosine biosynthesis.</text>
</comment>
<feature type="binding site" evidence="4">
    <location>
        <position position="147"/>
    </location>
    <ligand>
        <name>substrate</name>
    </ligand>
</feature>
<dbReference type="InterPro" id="IPR050076">
    <property type="entry name" value="ArchSynthase1/Queuine_TRR"/>
</dbReference>
<dbReference type="Proteomes" id="UP000996601">
    <property type="component" value="Unassembled WGS sequence"/>
</dbReference>
<comment type="catalytic activity">
    <reaction evidence="4">
        <text>7-aminomethyl-7-carbaguanine + guanosine(34) in tRNA = 7-aminomethyl-7-carbaguanosine(34) in tRNA + guanine</text>
        <dbReference type="Rhea" id="RHEA:24104"/>
        <dbReference type="Rhea" id="RHEA-COMP:10341"/>
        <dbReference type="Rhea" id="RHEA-COMP:10342"/>
        <dbReference type="ChEBI" id="CHEBI:16235"/>
        <dbReference type="ChEBI" id="CHEBI:58703"/>
        <dbReference type="ChEBI" id="CHEBI:74269"/>
        <dbReference type="ChEBI" id="CHEBI:82833"/>
        <dbReference type="EC" id="2.4.2.29"/>
    </reaction>
</comment>
<evidence type="ECO:0000313" key="7">
    <source>
        <dbReference type="Proteomes" id="UP000996601"/>
    </source>
</evidence>
<gene>
    <name evidence="4 6" type="primary">tgt</name>
    <name evidence="6" type="ORF">GB927_006805</name>
</gene>
<feature type="active site" description="Nucleophile" evidence="4">
    <location>
        <position position="267"/>
    </location>
</feature>
<dbReference type="SUPFAM" id="SSF51713">
    <property type="entry name" value="tRNA-guanine transglycosylase"/>
    <property type="match status" value="1"/>
</dbReference>
<sequence>MTENFEFKLLATDGKARRGEVSMPRGTIRTPAFMPVGTAGTVKAMYLDQVRDLGADIILGNTYHLMLRPGAERVARLGGLHELIRWQYPILTDSGGFQVMSLSGLRKLDEQGVTFKSHVDGALHHMSPERSIEIQGLLGSDIQMQLDECVALPASPKEIERAMEMSLRWAERCKVAFGDQPGKAMFGIVQGGDIPQLRVRSADALSGLGLKGYAIGGLAVGEPQEVMLDMIDTTVPHLPTEKPRYLMGVGTPDDMLKSVARGIDMFDCVMPTRSGRHGLAFTRRGRINLRNARHAEDMRPLDEESNCPAARDYSRAYLHHLVRANESLGGMLLTWNNLAYYQDLMAGIRKAIDEGRFADFMAETQEGWARGDIAPL</sequence>
<dbReference type="Gene3D" id="3.20.20.105">
    <property type="entry name" value="Queuine tRNA-ribosyltransferase-like"/>
    <property type="match status" value="1"/>
</dbReference>
<comment type="similarity">
    <text evidence="4">Belongs to the queuine tRNA-ribosyltransferase family.</text>
</comment>
<name>A0ABT1R3K5_9HYPH</name>
<evidence type="ECO:0000256" key="1">
    <source>
        <dbReference type="ARBA" id="ARBA00022676"/>
    </source>
</evidence>
<dbReference type="InterPro" id="IPR036511">
    <property type="entry name" value="TGT-like_sf"/>
</dbReference>
<evidence type="ECO:0000259" key="5">
    <source>
        <dbReference type="Pfam" id="PF01702"/>
    </source>
</evidence>
<dbReference type="RefSeq" id="WP_256115913.1">
    <property type="nucleotide sequence ID" value="NZ_WHSB02000002.1"/>
</dbReference>
<keyword evidence="7" id="KW-1185">Reference proteome</keyword>
<evidence type="ECO:0000313" key="6">
    <source>
        <dbReference type="EMBL" id="MCQ4629740.1"/>
    </source>
</evidence>
<dbReference type="InterPro" id="IPR004803">
    <property type="entry name" value="TGT"/>
</dbReference>
<comment type="caution">
    <text evidence="6">The sequence shown here is derived from an EMBL/GenBank/DDBJ whole genome shotgun (WGS) entry which is preliminary data.</text>
</comment>
<keyword evidence="3 4" id="KW-0819">tRNA processing</keyword>
<feature type="domain" description="tRNA-guanine(15) transglycosylase-like" evidence="5">
    <location>
        <begin position="15"/>
        <end position="368"/>
    </location>
</feature>
<organism evidence="6 7">
    <name type="scientific">Shinella lacus</name>
    <dbReference type="NCBI Taxonomy" id="2654216"/>
    <lineage>
        <taxon>Bacteria</taxon>
        <taxon>Pseudomonadati</taxon>
        <taxon>Pseudomonadota</taxon>
        <taxon>Alphaproteobacteria</taxon>
        <taxon>Hyphomicrobiales</taxon>
        <taxon>Rhizobiaceae</taxon>
        <taxon>Shinella</taxon>
    </lineage>
</organism>
<dbReference type="Pfam" id="PF01702">
    <property type="entry name" value="TGT"/>
    <property type="match status" value="1"/>
</dbReference>
<reference evidence="6" key="1">
    <citation type="submission" date="2021-07" db="EMBL/GenBank/DDBJ databases">
        <title>Shinella sp. nov., a novel member of the genus Shinella from water.</title>
        <authorList>
            <person name="Deng Y."/>
        </authorList>
    </citation>
    <scope>NUCLEOTIDE SEQUENCE</scope>
    <source>
        <strain evidence="6">CPCC 100929</strain>
    </source>
</reference>
<evidence type="ECO:0000256" key="3">
    <source>
        <dbReference type="ARBA" id="ARBA00022694"/>
    </source>
</evidence>